<proteinExistence type="predicted"/>
<keyword evidence="3" id="KW-0658">Purine biosynthesis</keyword>
<dbReference type="InterPro" id="IPR024083">
    <property type="entry name" value="Fumarase/histidase_N"/>
</dbReference>
<feature type="domain" description="Adenylosuccinate lyase PurB C-terminal" evidence="5">
    <location>
        <begin position="440"/>
        <end position="552"/>
    </location>
</feature>
<evidence type="ECO:0008006" key="8">
    <source>
        <dbReference type="Google" id="ProtNLM"/>
    </source>
</evidence>
<dbReference type="Pfam" id="PF08328">
    <property type="entry name" value="ASL_C"/>
    <property type="match status" value="1"/>
</dbReference>
<dbReference type="SUPFAM" id="SSF48557">
    <property type="entry name" value="L-aspartase-like"/>
    <property type="match status" value="1"/>
</dbReference>
<dbReference type="Proteomes" id="UP001151287">
    <property type="component" value="Unassembled WGS sequence"/>
</dbReference>
<evidence type="ECO:0000259" key="4">
    <source>
        <dbReference type="Pfam" id="PF00206"/>
    </source>
</evidence>
<comment type="pathway">
    <text evidence="2">Purine metabolism; AMP biosynthesis via de novo pathway; AMP from IMP: step 2/2.</text>
</comment>
<dbReference type="GO" id="GO:0006188">
    <property type="term" value="P:IMP biosynthetic process"/>
    <property type="evidence" value="ECO:0007669"/>
    <property type="project" value="InterPro"/>
</dbReference>
<dbReference type="AlphaFoldDB" id="A0A9Q0CTX4"/>
<reference evidence="6" key="1">
    <citation type="journal article" date="2022" name="Cell">
        <title>Repeat-based holocentromeres influence genome architecture and karyotype evolution.</title>
        <authorList>
            <person name="Hofstatter P.G."/>
            <person name="Thangavel G."/>
            <person name="Lux T."/>
            <person name="Neumann P."/>
            <person name="Vondrak T."/>
            <person name="Novak P."/>
            <person name="Zhang M."/>
            <person name="Costa L."/>
            <person name="Castellani M."/>
            <person name="Scott A."/>
            <person name="Toegelov H."/>
            <person name="Fuchs J."/>
            <person name="Mata-Sucre Y."/>
            <person name="Dias Y."/>
            <person name="Vanzela A.L.L."/>
            <person name="Huettel B."/>
            <person name="Almeida C.C.S."/>
            <person name="Simkova H."/>
            <person name="Souza G."/>
            <person name="Pedrosa-Harand A."/>
            <person name="Macas J."/>
            <person name="Mayer K.F.X."/>
            <person name="Houben A."/>
            <person name="Marques A."/>
        </authorList>
    </citation>
    <scope>NUCLEOTIDE SEQUENCE</scope>
    <source>
        <strain evidence="6">RhyBre1mFocal</strain>
    </source>
</reference>
<dbReference type="InterPro" id="IPR013539">
    <property type="entry name" value="PurB_C"/>
</dbReference>
<evidence type="ECO:0000313" key="7">
    <source>
        <dbReference type="Proteomes" id="UP001151287"/>
    </source>
</evidence>
<dbReference type="Gene3D" id="1.10.275.10">
    <property type="entry name" value="Fumarase/aspartase (N-terminal domain)"/>
    <property type="match status" value="1"/>
</dbReference>
<evidence type="ECO:0000313" key="6">
    <source>
        <dbReference type="EMBL" id="KAJ1699785.1"/>
    </source>
</evidence>
<protein>
    <recommendedName>
        <fullName evidence="8">Adenylosuccinate lyase</fullName>
    </recommendedName>
</protein>
<dbReference type="PANTHER" id="PTHR43411">
    <property type="entry name" value="ADENYLOSUCCINATE LYASE"/>
    <property type="match status" value="1"/>
</dbReference>
<evidence type="ECO:0000256" key="3">
    <source>
        <dbReference type="ARBA" id="ARBA00022755"/>
    </source>
</evidence>
<evidence type="ECO:0000256" key="2">
    <source>
        <dbReference type="ARBA" id="ARBA00004734"/>
    </source>
</evidence>
<evidence type="ECO:0000256" key="1">
    <source>
        <dbReference type="ARBA" id="ARBA00004706"/>
    </source>
</evidence>
<dbReference type="InterPro" id="IPR022761">
    <property type="entry name" value="Fumarate_lyase_N"/>
</dbReference>
<dbReference type="NCBIfam" id="NF006764">
    <property type="entry name" value="PRK09285.1"/>
    <property type="match status" value="1"/>
</dbReference>
<evidence type="ECO:0000259" key="5">
    <source>
        <dbReference type="Pfam" id="PF08328"/>
    </source>
</evidence>
<dbReference type="Pfam" id="PF00206">
    <property type="entry name" value="Lyase_1"/>
    <property type="match status" value="1"/>
</dbReference>
<keyword evidence="7" id="KW-1185">Reference proteome</keyword>
<accession>A0A9Q0CTX4</accession>
<dbReference type="EMBL" id="JAMQYH010000002">
    <property type="protein sequence ID" value="KAJ1699785.1"/>
    <property type="molecule type" value="Genomic_DNA"/>
</dbReference>
<dbReference type="GO" id="GO:0004018">
    <property type="term" value="F:N6-(1,2-dicarboxyethyl)AMP AMP-lyase (fumarate-forming) activity"/>
    <property type="evidence" value="ECO:0007669"/>
    <property type="project" value="InterPro"/>
</dbReference>
<dbReference type="Gene3D" id="1.20.200.10">
    <property type="entry name" value="Fumarase/aspartase (Central domain)"/>
    <property type="match status" value="1"/>
</dbReference>
<gene>
    <name evidence="6" type="ORF">LUZ63_008297</name>
</gene>
<dbReference type="InterPro" id="IPR047136">
    <property type="entry name" value="PurB_bact"/>
</dbReference>
<comment type="pathway">
    <text evidence="1">Purine metabolism; IMP biosynthesis via de novo pathway; 5-amino-1-(5-phospho-D-ribosyl)imidazole-4-carboxamide from 5-amino-1-(5-phospho-D-ribosyl)imidazole-4-carboxylate: step 2/2.</text>
</comment>
<organism evidence="6 7">
    <name type="scientific">Rhynchospora breviuscula</name>
    <dbReference type="NCBI Taxonomy" id="2022672"/>
    <lineage>
        <taxon>Eukaryota</taxon>
        <taxon>Viridiplantae</taxon>
        <taxon>Streptophyta</taxon>
        <taxon>Embryophyta</taxon>
        <taxon>Tracheophyta</taxon>
        <taxon>Spermatophyta</taxon>
        <taxon>Magnoliopsida</taxon>
        <taxon>Liliopsida</taxon>
        <taxon>Poales</taxon>
        <taxon>Cyperaceae</taxon>
        <taxon>Cyperoideae</taxon>
        <taxon>Rhynchosporeae</taxon>
        <taxon>Rhynchospora</taxon>
    </lineage>
</organism>
<dbReference type="Gene3D" id="1.10.40.30">
    <property type="entry name" value="Fumarase/aspartase (C-terminal domain)"/>
    <property type="match status" value="1"/>
</dbReference>
<feature type="domain" description="Fumarate lyase N-terminal" evidence="4">
    <location>
        <begin position="151"/>
        <end position="418"/>
    </location>
</feature>
<dbReference type="OrthoDB" id="736664at2759"/>
<sequence>MDVVSLDRCSYLPPNKKVCIFLTLSSLPKFCASSPTFISVMEAAGFVRLRAAYVHRYSGFDPSITRYSFQRRWCDTDLTLASTVAATGLTCCYQKKKEVESIHDHDDAHTIKIFDTDGCSLLGIRDAQMVNELEPFCSEYAFIFYQVLVEVRWFLQLSESPEIKEVPTFSQETRTFLENIIHEFNENEAYEIKKIEEAVTNHDVKAVVHYLKLKCKSHPEVSKALDFFHFGCTSEDIHNLAYSLLVKNALNNVMFPVMHDLCKALYTLGKDNLHVPIPAHIHPQLASPTTLGKKMAICAFRLDNWAQQMTEVSIFGKCAGVVGKCNDQNIVYPEIVWTQIAEELVTSLGLQYNPYATKIESHHYMVELFDNMLGFNNVLLDFTKDVWTYISLGYFKQMTKGGQVGSFTMPHEFDPANFGNCHSNFLMAKAAIAASMNVSTFERDVTDIFASFTWLGLTHSLVAYKKSLHEIKMLQVNESRLSEELEKNWVVLAETIQTAMRIYAVPEPSYETLKELTRGEVDKESISFFIRNLDLPEEEKLNLLNLIPHSYTGEAENLAISIDEALGLLSVFKIK</sequence>
<name>A0A9Q0CTX4_9POAL</name>
<dbReference type="PANTHER" id="PTHR43411:SF1">
    <property type="entry name" value="ADENYLOSUCCINATE LYASE"/>
    <property type="match status" value="1"/>
</dbReference>
<comment type="caution">
    <text evidence="6">The sequence shown here is derived from an EMBL/GenBank/DDBJ whole genome shotgun (WGS) entry which is preliminary data.</text>
</comment>
<dbReference type="InterPro" id="IPR008948">
    <property type="entry name" value="L-Aspartase-like"/>
</dbReference>